<evidence type="ECO:0000256" key="1">
    <source>
        <dbReference type="SAM" id="MobiDB-lite"/>
    </source>
</evidence>
<reference evidence="2" key="1">
    <citation type="submission" date="2021-01" db="EMBL/GenBank/DDBJ databases">
        <authorList>
            <person name="Corre E."/>
            <person name="Pelletier E."/>
            <person name="Niang G."/>
            <person name="Scheremetjew M."/>
            <person name="Finn R."/>
            <person name="Kale V."/>
            <person name="Holt S."/>
            <person name="Cochrane G."/>
            <person name="Meng A."/>
            <person name="Brown T."/>
            <person name="Cohen L."/>
        </authorList>
    </citation>
    <scope>NUCLEOTIDE SEQUENCE</scope>
    <source>
        <strain evidence="2">NIES-381</strain>
    </source>
</reference>
<accession>A0A7S1IWR3</accession>
<proteinExistence type="predicted"/>
<dbReference type="AlphaFoldDB" id="A0A7S1IWR3"/>
<sequence>MRADSLGWVLLPDGFRKGNFYTKGDHLMFWDVSIEGDIRIRCLNMVLLKKELQEYRRLGVKPFGALPSSNPPPRDGENRTGGGSREKGLSGPGPLFFACFSPCVSLAPKTEHRDGFMM</sequence>
<organism evidence="2">
    <name type="scientific">Eutreptiella gymnastica</name>
    <dbReference type="NCBI Taxonomy" id="73025"/>
    <lineage>
        <taxon>Eukaryota</taxon>
        <taxon>Discoba</taxon>
        <taxon>Euglenozoa</taxon>
        <taxon>Euglenida</taxon>
        <taxon>Spirocuta</taxon>
        <taxon>Euglenophyceae</taxon>
        <taxon>Eutreptiales</taxon>
        <taxon>Eutreptiaceae</taxon>
        <taxon>Eutreptiella</taxon>
    </lineage>
</organism>
<feature type="region of interest" description="Disordered" evidence="1">
    <location>
        <begin position="62"/>
        <end position="89"/>
    </location>
</feature>
<gene>
    <name evidence="2" type="ORF">EGYM00392_LOCUS35911</name>
</gene>
<dbReference type="EMBL" id="HBGA01096268">
    <property type="protein sequence ID" value="CAD9024786.1"/>
    <property type="molecule type" value="Transcribed_RNA"/>
</dbReference>
<evidence type="ECO:0000313" key="2">
    <source>
        <dbReference type="EMBL" id="CAD9024786.1"/>
    </source>
</evidence>
<protein>
    <submittedName>
        <fullName evidence="2">Uncharacterized protein</fullName>
    </submittedName>
</protein>
<name>A0A7S1IWR3_9EUGL</name>
<feature type="compositionally biased region" description="Basic and acidic residues" evidence="1">
    <location>
        <begin position="74"/>
        <end position="88"/>
    </location>
</feature>